<organism evidence="2 3">
    <name type="scientific">Nocardia stercoris</name>
    <dbReference type="NCBI Taxonomy" id="2483361"/>
    <lineage>
        <taxon>Bacteria</taxon>
        <taxon>Bacillati</taxon>
        <taxon>Actinomycetota</taxon>
        <taxon>Actinomycetes</taxon>
        <taxon>Mycobacteriales</taxon>
        <taxon>Nocardiaceae</taxon>
        <taxon>Nocardia</taxon>
    </lineage>
</organism>
<dbReference type="AlphaFoldDB" id="A0A3M2L3T3"/>
<accession>A0A3M2L3T3</accession>
<dbReference type="Pfam" id="PF13577">
    <property type="entry name" value="SnoaL_4"/>
    <property type="match status" value="1"/>
</dbReference>
<dbReference type="SUPFAM" id="SSF54427">
    <property type="entry name" value="NTF2-like"/>
    <property type="match status" value="1"/>
</dbReference>
<dbReference type="InterPro" id="IPR032710">
    <property type="entry name" value="NTF2-like_dom_sf"/>
</dbReference>
<keyword evidence="3" id="KW-1185">Reference proteome</keyword>
<dbReference type="OrthoDB" id="9180262at2"/>
<dbReference type="Proteomes" id="UP000279275">
    <property type="component" value="Unassembled WGS sequence"/>
</dbReference>
<feature type="domain" description="SnoaL-like" evidence="1">
    <location>
        <begin position="6"/>
        <end position="126"/>
    </location>
</feature>
<evidence type="ECO:0000313" key="2">
    <source>
        <dbReference type="EMBL" id="RMI31370.1"/>
    </source>
</evidence>
<gene>
    <name evidence="2" type="ORF">EBN03_18625</name>
</gene>
<comment type="caution">
    <text evidence="2">The sequence shown here is derived from an EMBL/GenBank/DDBJ whole genome shotgun (WGS) entry which is preliminary data.</text>
</comment>
<proteinExistence type="predicted"/>
<dbReference type="EMBL" id="RFFH01000007">
    <property type="protein sequence ID" value="RMI31370.1"/>
    <property type="molecule type" value="Genomic_DNA"/>
</dbReference>
<evidence type="ECO:0000259" key="1">
    <source>
        <dbReference type="Pfam" id="PF13577"/>
    </source>
</evidence>
<protein>
    <submittedName>
        <fullName evidence="2">Nuclear transport factor 2 family protein</fullName>
    </submittedName>
</protein>
<sequence>MLDITTADRLAIHEIIALHGHLADDRAWDRLAEVFAEDVIFDLEDFGYGTLRGLAALRALAEGSQDDEGQPLGHHVTNIVVVGAHGDQAQTRAKALAVNADGTTGTAVYEDRLRRADQGWRIYYRRVVARRKP</sequence>
<evidence type="ECO:0000313" key="3">
    <source>
        <dbReference type="Proteomes" id="UP000279275"/>
    </source>
</evidence>
<dbReference type="InterPro" id="IPR037401">
    <property type="entry name" value="SnoaL-like"/>
</dbReference>
<name>A0A3M2L3T3_9NOCA</name>
<dbReference type="RefSeq" id="WP_122189321.1">
    <property type="nucleotide sequence ID" value="NZ_RFFH01000007.1"/>
</dbReference>
<reference evidence="2 3" key="1">
    <citation type="submission" date="2018-10" db="EMBL/GenBank/DDBJ databases">
        <title>Isolation from cow dung.</title>
        <authorList>
            <person name="Ling L."/>
        </authorList>
    </citation>
    <scope>NUCLEOTIDE SEQUENCE [LARGE SCALE GENOMIC DNA]</scope>
    <source>
        <strain evidence="2 3">NEAU-LL90</strain>
    </source>
</reference>
<dbReference type="Gene3D" id="3.10.450.50">
    <property type="match status" value="1"/>
</dbReference>